<dbReference type="GO" id="GO:0005975">
    <property type="term" value="P:carbohydrate metabolic process"/>
    <property type="evidence" value="ECO:0007669"/>
    <property type="project" value="InterPro"/>
</dbReference>
<keyword evidence="4 9" id="KW-0963">Cytoplasm</keyword>
<comment type="catalytic activity">
    <reaction evidence="8 9">
        <text>D-sedoheptulose 7-phosphate + D-glyceraldehyde 3-phosphate = D-erythrose 4-phosphate + beta-D-fructose 6-phosphate</text>
        <dbReference type="Rhea" id="RHEA:17053"/>
        <dbReference type="ChEBI" id="CHEBI:16897"/>
        <dbReference type="ChEBI" id="CHEBI:57483"/>
        <dbReference type="ChEBI" id="CHEBI:57634"/>
        <dbReference type="ChEBI" id="CHEBI:59776"/>
        <dbReference type="EC" id="2.2.1.2"/>
    </reaction>
</comment>
<dbReference type="InterPro" id="IPR013785">
    <property type="entry name" value="Aldolase_TIM"/>
</dbReference>
<keyword evidence="11" id="KW-1185">Reference proteome</keyword>
<dbReference type="InterPro" id="IPR018225">
    <property type="entry name" value="Transaldolase_AS"/>
</dbReference>
<comment type="function">
    <text evidence="9">Transaldolase is important for the balance of metabolites in the pentose-phosphate pathway.</text>
</comment>
<dbReference type="FunFam" id="3.20.20.70:FF:000018">
    <property type="entry name" value="Probable transaldolase"/>
    <property type="match status" value="1"/>
</dbReference>
<dbReference type="PANTHER" id="PTHR10683:SF40">
    <property type="entry name" value="FRUCTOSE-6-PHOSPHATE ALDOLASE 1-RELATED"/>
    <property type="match status" value="1"/>
</dbReference>
<dbReference type="GO" id="GO:0004801">
    <property type="term" value="F:transaldolase activity"/>
    <property type="evidence" value="ECO:0007669"/>
    <property type="project" value="UniProtKB-UniRule"/>
</dbReference>
<dbReference type="EMBL" id="BLXZ01000006">
    <property type="protein sequence ID" value="GFO69399.1"/>
    <property type="molecule type" value="Genomic_DNA"/>
</dbReference>
<evidence type="ECO:0000256" key="4">
    <source>
        <dbReference type="ARBA" id="ARBA00022490"/>
    </source>
</evidence>
<evidence type="ECO:0000313" key="11">
    <source>
        <dbReference type="Proteomes" id="UP000587586"/>
    </source>
</evidence>
<keyword evidence="5 9" id="KW-0808">Transferase</keyword>
<dbReference type="SUPFAM" id="SSF51569">
    <property type="entry name" value="Aldolase"/>
    <property type="match status" value="1"/>
</dbReference>
<dbReference type="Proteomes" id="UP000587586">
    <property type="component" value="Unassembled WGS sequence"/>
</dbReference>
<feature type="active site" description="Schiff-base intermediate with substrate" evidence="9">
    <location>
        <position position="83"/>
    </location>
</feature>
<proteinExistence type="inferred from homology"/>
<dbReference type="HAMAP" id="MF_00494">
    <property type="entry name" value="Transaldolase_3b"/>
    <property type="match status" value="1"/>
</dbReference>
<dbReference type="GO" id="GO:0016832">
    <property type="term" value="F:aldehyde-lyase activity"/>
    <property type="evidence" value="ECO:0007669"/>
    <property type="project" value="InterPro"/>
</dbReference>
<evidence type="ECO:0000256" key="7">
    <source>
        <dbReference type="ARBA" id="ARBA00023270"/>
    </source>
</evidence>
<sequence>MKFFIDTADVKEIREANELGLVDGVTTNPSLIAKSGRRFEEVIKEITGIVDGPISAEVVSLEHDGMIAEATELVKIHPNIVIKLPMTPEGLKATKTLTGKGIKTNVTLIFTPMQALLAAKAGATYVSPFVGRLDDISQDGMQIIEEIRTIFDNFGFDTEIIVASIRNPVHVLNSALIGADICTIPYSVMLQLSKHPLTDAGIKKFLEDWEKVPK</sequence>
<dbReference type="InterPro" id="IPR004731">
    <property type="entry name" value="Transaldolase_3B/F6P_aldolase"/>
</dbReference>
<evidence type="ECO:0000256" key="9">
    <source>
        <dbReference type="HAMAP-Rule" id="MF_00494"/>
    </source>
</evidence>
<dbReference type="PROSITE" id="PS01054">
    <property type="entry name" value="TRANSALDOLASE_1"/>
    <property type="match status" value="1"/>
</dbReference>
<evidence type="ECO:0000313" key="10">
    <source>
        <dbReference type="EMBL" id="GFO69399.1"/>
    </source>
</evidence>
<dbReference type="PROSITE" id="PS00958">
    <property type="entry name" value="TRANSALDOLASE_2"/>
    <property type="match status" value="1"/>
</dbReference>
<comment type="subcellular location">
    <subcellularLocation>
        <location evidence="1 9">Cytoplasm</location>
    </subcellularLocation>
</comment>
<organism evidence="10 11">
    <name type="scientific">Geomonas limicola</name>
    <dbReference type="NCBI Taxonomy" id="2740186"/>
    <lineage>
        <taxon>Bacteria</taxon>
        <taxon>Pseudomonadati</taxon>
        <taxon>Thermodesulfobacteriota</taxon>
        <taxon>Desulfuromonadia</taxon>
        <taxon>Geobacterales</taxon>
        <taxon>Geobacteraceae</taxon>
        <taxon>Geomonas</taxon>
    </lineage>
</organism>
<dbReference type="NCBIfam" id="TIGR00875">
    <property type="entry name" value="fsa_talC_mipB"/>
    <property type="match status" value="1"/>
</dbReference>
<name>A0A6V8NE49_9BACT</name>
<dbReference type="InterPro" id="IPR022999">
    <property type="entry name" value="Transaldolase_3B"/>
</dbReference>
<dbReference type="Pfam" id="PF00923">
    <property type="entry name" value="TAL_FSA"/>
    <property type="match status" value="1"/>
</dbReference>
<dbReference type="InterPro" id="IPR001585">
    <property type="entry name" value="TAL/FSA"/>
</dbReference>
<comment type="similarity">
    <text evidence="3 9">Belongs to the transaldolase family. Type 3B subfamily.</text>
</comment>
<dbReference type="GO" id="GO:0042182">
    <property type="term" value="P:ketone catabolic process"/>
    <property type="evidence" value="ECO:0007669"/>
    <property type="project" value="UniProtKB-ARBA"/>
</dbReference>
<reference evidence="11" key="1">
    <citation type="submission" date="2020-06" db="EMBL/GenBank/DDBJ databases">
        <title>Draft genomic sequecing of Geomonas sp. Red745.</title>
        <authorList>
            <person name="Itoh H."/>
            <person name="Xu Z.X."/>
            <person name="Ushijima N."/>
            <person name="Masuda Y."/>
            <person name="Shiratori Y."/>
            <person name="Senoo K."/>
        </authorList>
    </citation>
    <scope>NUCLEOTIDE SEQUENCE [LARGE SCALE GENOMIC DNA]</scope>
    <source>
        <strain evidence="11">Red745</strain>
    </source>
</reference>
<dbReference type="CDD" id="cd00956">
    <property type="entry name" value="Transaldolase_FSA"/>
    <property type="match status" value="1"/>
</dbReference>
<dbReference type="GO" id="GO:0006098">
    <property type="term" value="P:pentose-phosphate shunt"/>
    <property type="evidence" value="ECO:0007669"/>
    <property type="project" value="UniProtKB-UniRule"/>
</dbReference>
<keyword evidence="6 9" id="KW-0570">Pentose shunt</keyword>
<comment type="caution">
    <text evidence="10">The sequence shown here is derived from an EMBL/GenBank/DDBJ whole genome shotgun (WGS) entry which is preliminary data.</text>
</comment>
<dbReference type="EC" id="2.2.1.2" evidence="9"/>
<dbReference type="UniPathway" id="UPA00115">
    <property type="reaction ID" value="UER00414"/>
</dbReference>
<evidence type="ECO:0000256" key="5">
    <source>
        <dbReference type="ARBA" id="ARBA00022679"/>
    </source>
</evidence>
<accession>A0A6V8NE49</accession>
<evidence type="ECO:0000256" key="1">
    <source>
        <dbReference type="ARBA" id="ARBA00004496"/>
    </source>
</evidence>
<evidence type="ECO:0000256" key="3">
    <source>
        <dbReference type="ARBA" id="ARBA00005740"/>
    </source>
</evidence>
<dbReference type="RefSeq" id="WP_183361988.1">
    <property type="nucleotide sequence ID" value="NZ_BLXZ01000006.1"/>
</dbReference>
<comment type="pathway">
    <text evidence="2 9">Carbohydrate degradation; pentose phosphate pathway; D-glyceraldehyde 3-phosphate and beta-D-fructose 6-phosphate from D-ribose 5-phosphate and D-xylulose 5-phosphate (non-oxidative stage): step 2/3.</text>
</comment>
<evidence type="ECO:0000256" key="2">
    <source>
        <dbReference type="ARBA" id="ARBA00004857"/>
    </source>
</evidence>
<evidence type="ECO:0000256" key="8">
    <source>
        <dbReference type="ARBA" id="ARBA00048810"/>
    </source>
</evidence>
<dbReference type="GO" id="GO:0005737">
    <property type="term" value="C:cytoplasm"/>
    <property type="evidence" value="ECO:0007669"/>
    <property type="project" value="UniProtKB-SubCell"/>
</dbReference>
<dbReference type="AlphaFoldDB" id="A0A6V8NE49"/>
<dbReference type="PANTHER" id="PTHR10683">
    <property type="entry name" value="TRANSALDOLASE"/>
    <property type="match status" value="1"/>
</dbReference>
<dbReference type="Gene3D" id="3.20.20.70">
    <property type="entry name" value="Aldolase class I"/>
    <property type="match status" value="1"/>
</dbReference>
<dbReference type="InterPro" id="IPR033919">
    <property type="entry name" value="TSA/FSA_arc/bac"/>
</dbReference>
<protein>
    <recommendedName>
        <fullName evidence="9">Probable transaldolase</fullName>
        <ecNumber evidence="9">2.2.1.2</ecNumber>
    </recommendedName>
</protein>
<evidence type="ECO:0000256" key="6">
    <source>
        <dbReference type="ARBA" id="ARBA00023126"/>
    </source>
</evidence>
<keyword evidence="7 9" id="KW-0704">Schiff base</keyword>
<gene>
    <name evidence="10" type="primary">tal_1</name>
    <name evidence="9" type="synonym">tal</name>
    <name evidence="10" type="ORF">GMLC_29780</name>
</gene>